<dbReference type="AlphaFoldDB" id="A0A0D5LPZ0"/>
<dbReference type="SUPFAM" id="SSF110395">
    <property type="entry name" value="CutC-like"/>
    <property type="match status" value="1"/>
</dbReference>
<dbReference type="FunFam" id="3.20.20.380:FF:000001">
    <property type="entry name" value="Copper homeostasis protein CutC"/>
    <property type="match status" value="1"/>
</dbReference>
<dbReference type="Proteomes" id="UP000032611">
    <property type="component" value="Chromosome"/>
</dbReference>
<dbReference type="OrthoDB" id="9815677at2"/>
<dbReference type="EMBL" id="CP010803">
    <property type="protein sequence ID" value="AJY46299.1"/>
    <property type="molecule type" value="Genomic_DNA"/>
</dbReference>
<accession>A0A0D5LPZ0</accession>
<dbReference type="HOGENOM" id="CLU_050555_3_2_5"/>
<dbReference type="STRING" id="1486262.TM49_12460"/>
<dbReference type="Pfam" id="PF03932">
    <property type="entry name" value="CutC"/>
    <property type="match status" value="1"/>
</dbReference>
<dbReference type="PATRIC" id="fig|1486262.3.peg.2577"/>
<keyword evidence="2" id="KW-0963">Cytoplasm</keyword>
<comment type="similarity">
    <text evidence="1 2">Belongs to the CutC family.</text>
</comment>
<dbReference type="GO" id="GO:0005737">
    <property type="term" value="C:cytoplasm"/>
    <property type="evidence" value="ECO:0007669"/>
    <property type="project" value="UniProtKB-SubCell"/>
</dbReference>
<keyword evidence="4" id="KW-1185">Reference proteome</keyword>
<dbReference type="InterPro" id="IPR036822">
    <property type="entry name" value="CutC-like_dom_sf"/>
</dbReference>
<dbReference type="RefSeq" id="WP_045681657.1">
    <property type="nucleotide sequence ID" value="NZ_CP010803.1"/>
</dbReference>
<dbReference type="KEGG" id="mey:TM49_12460"/>
<dbReference type="GO" id="GO:0005507">
    <property type="term" value="F:copper ion binding"/>
    <property type="evidence" value="ECO:0007669"/>
    <property type="project" value="TreeGrafter"/>
</dbReference>
<evidence type="ECO:0000256" key="1">
    <source>
        <dbReference type="ARBA" id="ARBA00007768"/>
    </source>
</evidence>
<dbReference type="PANTHER" id="PTHR12598:SF0">
    <property type="entry name" value="COPPER HOMEOSTASIS PROTEIN CUTC HOMOLOG"/>
    <property type="match status" value="1"/>
</dbReference>
<proteinExistence type="inferred from homology"/>
<dbReference type="InterPro" id="IPR005627">
    <property type="entry name" value="CutC-like"/>
</dbReference>
<comment type="caution">
    <text evidence="2">Once thought to be involved in copper homeostasis, experiments in E.coli have shown this is not the case.</text>
</comment>
<reference evidence="3 4" key="1">
    <citation type="journal article" date="2015" name="Genome Announc.">
        <title>Complete genome sequence of Martelella endophytica YC6887, which has antifungal activity associated with a halophyte.</title>
        <authorList>
            <person name="Khan A."/>
            <person name="Khan H."/>
            <person name="Chung E.J."/>
            <person name="Hossain M.T."/>
            <person name="Chung Y.R."/>
        </authorList>
    </citation>
    <scope>NUCLEOTIDE SEQUENCE [LARGE SCALE GENOMIC DNA]</scope>
    <source>
        <strain evidence="3">YC6887</strain>
    </source>
</reference>
<sequence length="252" mass="27212">MSNKPTVEICVEGFEEALLAEAAGADRVELCASLLEGGITPSLGQIMLAKTRASIPVFVIVRPRGGDFLYSQAEFEAILTDIEVCKSGGADGVVIGFLTADGRVDVERTRAAVEAARPMAVTFHRAFDMTRDPDEAIDDLIACGVDRVLSSGQRPKAHEGLDTLRIMIARAAGRMTILVCGDPEPKSLFAEGAPMDGVEFHFGATAYAESPMRYRNPNVTMGKSDDNREYLKRALDTEAITRRVTALKRAFG</sequence>
<name>A0A0D5LPZ0_MAREN</name>
<protein>
    <recommendedName>
        <fullName evidence="2">PF03932 family protein CutC</fullName>
    </recommendedName>
</protein>
<dbReference type="PANTHER" id="PTHR12598">
    <property type="entry name" value="COPPER HOMEOSTASIS PROTEIN CUTC"/>
    <property type="match status" value="1"/>
</dbReference>
<evidence type="ECO:0000313" key="3">
    <source>
        <dbReference type="EMBL" id="AJY46299.1"/>
    </source>
</evidence>
<organism evidence="3 4">
    <name type="scientific">Martelella endophytica</name>
    <dbReference type="NCBI Taxonomy" id="1486262"/>
    <lineage>
        <taxon>Bacteria</taxon>
        <taxon>Pseudomonadati</taxon>
        <taxon>Pseudomonadota</taxon>
        <taxon>Alphaproteobacteria</taxon>
        <taxon>Hyphomicrobiales</taxon>
        <taxon>Aurantimonadaceae</taxon>
        <taxon>Martelella</taxon>
    </lineage>
</organism>
<evidence type="ECO:0000313" key="4">
    <source>
        <dbReference type="Proteomes" id="UP000032611"/>
    </source>
</evidence>
<dbReference type="HAMAP" id="MF_00795">
    <property type="entry name" value="CutC"/>
    <property type="match status" value="1"/>
</dbReference>
<comment type="subcellular location">
    <subcellularLocation>
        <location evidence="2">Cytoplasm</location>
    </subcellularLocation>
</comment>
<dbReference type="Gene3D" id="3.20.20.380">
    <property type="entry name" value="Copper homeostasis (CutC) domain"/>
    <property type="match status" value="1"/>
</dbReference>
<gene>
    <name evidence="2" type="primary">cutC</name>
    <name evidence="3" type="ORF">TM49_12460</name>
</gene>
<evidence type="ECO:0000256" key="2">
    <source>
        <dbReference type="HAMAP-Rule" id="MF_00795"/>
    </source>
</evidence>